<dbReference type="AlphaFoldDB" id="A0A1G2BHR6"/>
<sequence>MKKFKAKPGQTDYTHIRRAPVINCVVRHNGKILIVQRSAKLNFYPNLWNGISGFLDDNKSIEEKVKEEMSEELGLLEKDIISIKQGKTFEQGEPKYNKIWIVHPVLVEISTDKIKLDWEAQSFKWINPADAKNFDLLPGFGQVLKNVL</sequence>
<dbReference type="EMBL" id="MHKK01000058">
    <property type="protein sequence ID" value="OGY88714.1"/>
    <property type="molecule type" value="Genomic_DNA"/>
</dbReference>
<comment type="caution">
    <text evidence="2">The sequence shown here is derived from an EMBL/GenBank/DDBJ whole genome shotgun (WGS) entry which is preliminary data.</text>
</comment>
<dbReference type="PROSITE" id="PS51462">
    <property type="entry name" value="NUDIX"/>
    <property type="match status" value="1"/>
</dbReference>
<feature type="domain" description="Nudix hydrolase" evidence="1">
    <location>
        <begin position="16"/>
        <end position="148"/>
    </location>
</feature>
<protein>
    <recommendedName>
        <fullName evidence="1">Nudix hydrolase domain-containing protein</fullName>
    </recommendedName>
</protein>
<accession>A0A1G2BHR6</accession>
<dbReference type="Proteomes" id="UP000177817">
    <property type="component" value="Unassembled WGS sequence"/>
</dbReference>
<name>A0A1G2BHR6_9BACT</name>
<proteinExistence type="predicted"/>
<organism evidence="2 3">
    <name type="scientific">Candidatus Komeilibacteria bacterium RIFCSPHIGHO2_01_FULL_52_14</name>
    <dbReference type="NCBI Taxonomy" id="1798549"/>
    <lineage>
        <taxon>Bacteria</taxon>
        <taxon>Candidatus Komeiliibacteriota</taxon>
    </lineage>
</organism>
<dbReference type="Gene3D" id="3.90.79.10">
    <property type="entry name" value="Nucleoside Triphosphate Pyrophosphohydrolase"/>
    <property type="match status" value="1"/>
</dbReference>
<evidence type="ECO:0000259" key="1">
    <source>
        <dbReference type="PROSITE" id="PS51462"/>
    </source>
</evidence>
<evidence type="ECO:0000313" key="3">
    <source>
        <dbReference type="Proteomes" id="UP000177817"/>
    </source>
</evidence>
<dbReference type="InterPro" id="IPR015797">
    <property type="entry name" value="NUDIX_hydrolase-like_dom_sf"/>
</dbReference>
<dbReference type="SUPFAM" id="SSF55811">
    <property type="entry name" value="Nudix"/>
    <property type="match status" value="1"/>
</dbReference>
<dbReference type="Pfam" id="PF00293">
    <property type="entry name" value="NUDIX"/>
    <property type="match status" value="1"/>
</dbReference>
<dbReference type="InterPro" id="IPR000086">
    <property type="entry name" value="NUDIX_hydrolase_dom"/>
</dbReference>
<reference evidence="2 3" key="1">
    <citation type="journal article" date="2016" name="Nat. Commun.">
        <title>Thousands of microbial genomes shed light on interconnected biogeochemical processes in an aquifer system.</title>
        <authorList>
            <person name="Anantharaman K."/>
            <person name="Brown C.T."/>
            <person name="Hug L.A."/>
            <person name="Sharon I."/>
            <person name="Castelle C.J."/>
            <person name="Probst A.J."/>
            <person name="Thomas B.C."/>
            <person name="Singh A."/>
            <person name="Wilkins M.J."/>
            <person name="Karaoz U."/>
            <person name="Brodie E.L."/>
            <person name="Williams K.H."/>
            <person name="Hubbard S.S."/>
            <person name="Banfield J.F."/>
        </authorList>
    </citation>
    <scope>NUCLEOTIDE SEQUENCE [LARGE SCALE GENOMIC DNA]</scope>
</reference>
<gene>
    <name evidence="2" type="ORF">A2677_02235</name>
</gene>
<evidence type="ECO:0000313" key="2">
    <source>
        <dbReference type="EMBL" id="OGY88714.1"/>
    </source>
</evidence>